<evidence type="ECO:0000313" key="3">
    <source>
        <dbReference type="Proteomes" id="UP000688947"/>
    </source>
</evidence>
<accession>A0A8T1U7I6</accession>
<dbReference type="OrthoDB" id="123185at2759"/>
<sequence length="131" mass="14272">MNETTESVSSADLGSLVEQVLLDSSAKGKLGAIPSTKRKLGMDEQTGEKAAPSAPKARSRSKKTLVQLNPASRASGRPKQKASFKKAKKAKDTEETMVFVDDIVTIGDVTLENSRMQIRRKCSRLLRLAIR</sequence>
<dbReference type="VEuPathDB" id="FungiDB:PC110_g17745"/>
<feature type="region of interest" description="Disordered" evidence="1">
    <location>
        <begin position="27"/>
        <end position="92"/>
    </location>
</feature>
<proteinExistence type="predicted"/>
<evidence type="ECO:0000313" key="2">
    <source>
        <dbReference type="EMBL" id="KAG6957162.1"/>
    </source>
</evidence>
<dbReference type="EMBL" id="JAENGZ010000563">
    <property type="protein sequence ID" value="KAG6957162.1"/>
    <property type="molecule type" value="Genomic_DNA"/>
</dbReference>
<name>A0A8T1U7I6_9STRA</name>
<gene>
    <name evidence="2" type="ORF">JG687_00010156</name>
</gene>
<protein>
    <submittedName>
        <fullName evidence="2">Uncharacterized protein</fullName>
    </submittedName>
</protein>
<reference evidence="2" key="1">
    <citation type="submission" date="2021-01" db="EMBL/GenBank/DDBJ databases">
        <title>Phytophthora aleatoria, a newly-described species from Pinus radiata is distinct from Phytophthora cactorum isolates based on comparative genomics.</title>
        <authorList>
            <person name="Mcdougal R."/>
            <person name="Panda P."/>
            <person name="Williams N."/>
            <person name="Studholme D.J."/>
        </authorList>
    </citation>
    <scope>NUCLEOTIDE SEQUENCE</scope>
    <source>
        <strain evidence="2">NZFS 3830</strain>
    </source>
</reference>
<comment type="caution">
    <text evidence="2">The sequence shown here is derived from an EMBL/GenBank/DDBJ whole genome shotgun (WGS) entry which is preliminary data.</text>
</comment>
<evidence type="ECO:0000256" key="1">
    <source>
        <dbReference type="SAM" id="MobiDB-lite"/>
    </source>
</evidence>
<dbReference type="AlphaFoldDB" id="A0A8T1U7I6"/>
<feature type="compositionally biased region" description="Basic residues" evidence="1">
    <location>
        <begin position="76"/>
        <end position="89"/>
    </location>
</feature>
<dbReference type="Proteomes" id="UP000688947">
    <property type="component" value="Unassembled WGS sequence"/>
</dbReference>
<organism evidence="2 3">
    <name type="scientific">Phytophthora cactorum</name>
    <dbReference type="NCBI Taxonomy" id="29920"/>
    <lineage>
        <taxon>Eukaryota</taxon>
        <taxon>Sar</taxon>
        <taxon>Stramenopiles</taxon>
        <taxon>Oomycota</taxon>
        <taxon>Peronosporomycetes</taxon>
        <taxon>Peronosporales</taxon>
        <taxon>Peronosporaceae</taxon>
        <taxon>Phytophthora</taxon>
    </lineage>
</organism>